<evidence type="ECO:0000313" key="3">
    <source>
        <dbReference type="Proteomes" id="UP000000442"/>
    </source>
</evidence>
<organism evidence="2 3">
    <name type="scientific">Desulforapulum autotrophicum (strain ATCC 43914 / DSM 3382 / VKM B-1955 / HRM2)</name>
    <name type="common">Desulfobacterium autotrophicum</name>
    <dbReference type="NCBI Taxonomy" id="177437"/>
    <lineage>
        <taxon>Bacteria</taxon>
        <taxon>Pseudomonadati</taxon>
        <taxon>Thermodesulfobacteriota</taxon>
        <taxon>Desulfobacteria</taxon>
        <taxon>Desulfobacterales</taxon>
        <taxon>Desulfobacteraceae</taxon>
        <taxon>Desulforapulum</taxon>
    </lineage>
</organism>
<keyword evidence="1" id="KW-0472">Membrane</keyword>
<keyword evidence="1" id="KW-0812">Transmembrane</keyword>
<dbReference type="eggNOG" id="ENOG50335X0">
    <property type="taxonomic scope" value="Bacteria"/>
</dbReference>
<dbReference type="HOGENOM" id="CLU_539395_0_0_7"/>
<feature type="transmembrane region" description="Helical" evidence="1">
    <location>
        <begin position="66"/>
        <end position="86"/>
    </location>
</feature>
<accession>C0QDB7</accession>
<dbReference type="Proteomes" id="UP000000442">
    <property type="component" value="Chromosome"/>
</dbReference>
<reference evidence="2 3" key="1">
    <citation type="journal article" date="2009" name="Environ. Microbiol.">
        <title>Genome sequence of Desulfobacterium autotrophicum HRM2, a marine sulfate reducer oxidizing organic carbon completely to carbon dioxide.</title>
        <authorList>
            <person name="Strittmatter A.W."/>
            <person name="Liesegang H."/>
            <person name="Rabus R."/>
            <person name="Decker I."/>
            <person name="Amann J."/>
            <person name="Andres S."/>
            <person name="Henne A."/>
            <person name="Fricke W.F."/>
            <person name="Martinez-Arias R."/>
            <person name="Bartels D."/>
            <person name="Goesmann A."/>
            <person name="Krause L."/>
            <person name="Puehler A."/>
            <person name="Klenk H.P."/>
            <person name="Richter M."/>
            <person name="Schuler M."/>
            <person name="Gloeckner F.O."/>
            <person name="Meyerdierks A."/>
            <person name="Gottschalk G."/>
            <person name="Amann R."/>
        </authorList>
    </citation>
    <scope>NUCLEOTIDE SEQUENCE [LARGE SCALE GENOMIC DNA]</scope>
    <source>
        <strain evidence="3">ATCC 43914 / DSM 3382 / HRM2</strain>
    </source>
</reference>
<dbReference type="AlphaFoldDB" id="C0QDB7"/>
<dbReference type="STRING" id="177437.HRM2_20820"/>
<evidence type="ECO:0000256" key="1">
    <source>
        <dbReference type="SAM" id="Phobius"/>
    </source>
</evidence>
<evidence type="ECO:0000313" key="2">
    <source>
        <dbReference type="EMBL" id="ACN15181.1"/>
    </source>
</evidence>
<protein>
    <submittedName>
        <fullName evidence="2">Uncharacterized protein</fullName>
    </submittedName>
</protein>
<keyword evidence="3" id="KW-1185">Reference proteome</keyword>
<proteinExistence type="predicted"/>
<name>C0QDB7_DESAH</name>
<dbReference type="EMBL" id="CP001087">
    <property type="protein sequence ID" value="ACN15181.1"/>
    <property type="molecule type" value="Genomic_DNA"/>
</dbReference>
<dbReference type="KEGG" id="dat:HRM2_20820"/>
<gene>
    <name evidence="2" type="ordered locus">HRM2_20820</name>
</gene>
<keyword evidence="1" id="KW-1133">Transmembrane helix</keyword>
<sequence>MKRSLKKKPSNRINKAQFTDWLNTAIPFSVWRWSNKKHVIEARDYIFKEIGEEYRYSRAKAKDMDMLLVFLVNLWVGFCVGCPIQISLNKNKYSKNDVFGKVFFTYDRTIRILNQLERRGYLQLSIGYFTTEDKKETRIWGTEKLIRLFVEDYHFQPVGDVFTREPENLVQLREEKTRKILNKKTGKTRTVKYSIPVEYEDTDAILMMKERLTKYNTLANEHCVTVKLQEQDLVSPNILIDNILRGLVSGSIQVVKSELQFKDPTENKLYTEKPYNSSISDSVRTPGLSVFSDIPGLQITSIGYKHNIYPTLQDKDDTVELYDIDSLLPSITHTLYSQQWRTYQPETALFLYLFYMKKLFNLLKFQGRTKDIRDMKRKKLFKATRPLADFGIRHLEFEIKKKSLHRVFNRGSLDFDKGGRGYGGFYQGIPDSVRKRILINGHETVEYDYSGLHIRMLYHQLGLEFTGDPYLVGDNSLRDEYKKVALISINAKRKGAHVAVRDALKDEGFAIADDLGAVQGLMKDFQVRHVPIKEFLFSGVGIDLQNKDSKIMDAILTELHERGITGLPIHDSVIVEKEHADLLEKLMIEKYREHMRGFDPVVK</sequence>
<dbReference type="OrthoDB" id="7059994at2"/>
<dbReference type="RefSeq" id="WP_015903952.1">
    <property type="nucleotide sequence ID" value="NC_012108.1"/>
</dbReference>